<evidence type="ECO:0000256" key="4">
    <source>
        <dbReference type="SAM" id="SignalP"/>
    </source>
</evidence>
<keyword evidence="2" id="KW-0624">Polysaccharide degradation</keyword>
<dbReference type="PANTHER" id="PTHR46957:SF3">
    <property type="entry name" value="CYTOKINE RECEPTOR"/>
    <property type="match status" value="1"/>
</dbReference>
<evidence type="ECO:0000313" key="7">
    <source>
        <dbReference type="Proteomes" id="UP001589647"/>
    </source>
</evidence>
<dbReference type="PRINTS" id="PR00014">
    <property type="entry name" value="FNTYPEIII"/>
</dbReference>
<feature type="domain" description="Fibronectin type-III" evidence="5">
    <location>
        <begin position="393"/>
        <end position="484"/>
    </location>
</feature>
<sequence length="1831" mass="184532">MRWLSALILVFSGILVVTGAAPAAAASVQPGPGQFYGVRVRVLSNVSIAAGATTTVKVTGVGAVPASGVASVAVNFAAKGASAAGGLIAFPSDLAAAPAVTGTRYRSGVWDDQLVTVKLGPDGSLKVKNTGTAAVNVYADVHGYFTATAAATAGARYVPLDTGRVIGNQTVAANSTATFAVAGVGGVPTSGVAYVALTFAVKSTGSGKMIAYPSGGTLPTGSNIDYRPSYFQSNLVIAALGADGKIAVNNNGAAALTVYADVAGYFATPAATVASSILAPVAPSRTLTSVTVAAGASYTVAPLGKGGVPASGVSAVGVNITAKGTVNGLLRVHPTGQASIPGGGSIAYQPNDFWSSLVPVKLGTGGTFVILNTGTASVSVTVDTFDYYGSASAPSAPAGVSATAGDTTATVSWQRPADGGAPISGYTVTSSPGDRTVTVSGDLLKATVTGLANGTAYTFTVTAANAVGTSAKSAASAPVTPAGAVTRPSPPLGVSATPGDRTAKVSWRAPASDGGSAITGYVVTAAPGGATATVAGDQLQATVTGLTNGTAYTFTVTAANANGVSDASAPGDPVTPGVAGRPGRPFVTGVYGRDGAVRVTWAPPETGAAGVTGYVVTASPGGATVNTTATEATVTGLTNGTDYSFTVTAVGAAGAGDPSPPSDAVRPAPAEVPMSPPALLVTPLDQRVDVQWAPAVDGGSAITGYTVTVQPGGRTVDTPPDTTVTSVTGLANGTAYTVSVVARNAVGASAPSTAAAATPAASRPPGAPTHLRAGLPASGSVQVTWDAPADVGTGPVTGYTVTAGPGGKTATVTATTATISGLDPATAYTFTVRATNAAGTGAASAPTEAITPKLTVKSEPRVLSPQAAATLRAVRGRALEFENPPAEVTGLTAGTLLVIGQTERTPEGFFGKVSGTALQNGRFVVSTTAASLSDAFTDANFATDGRVDTGDQVEFVPSVPGARLVKPVENTRDRAAGPRIGLRDGNLVIEFEESFEQKGRSITKVEGWAVIDQDTKMGASTDSAGRGVDISNTTKISSEVRVKQGLGFSFDKRVHLGHVNGPCFTFWVGKVPVVVCVRFSVALSVEASASVGLSFAVHWDKQFGTRCHTSKSGTSCTPNDGGPGFYSDGGVGAYGDGTVTAAISTDIELLLYGLAGPALVVDVPGVQLKADTTQNPWWELRVLARLGAAIDLGSIGKDYSVWRKDDIISTFWTVTHAAGAFQGIKVTPQLGGVGPGQNYQFRVTVSGYPDDVVTQWKLISGPGTLTPDGLFNSSQEGMAEVEVTSPATGGHPQLQARGGVEIGTKYGTPGPPKLDTYTAPTLRGATVSWSPPADTGMSDISGYVVTATGEDGSQTARAYAYGGDATHQLVQGLTPGVTYSVTVIAQNAQGSGEPSAPLKLTPTDVIFFGPPSTLGADLAGSTETQGRPDSSGTAGGATGAAASGDGRYIFFMTKARSNLMPDDRRVPSSAAPFILRKDTQGGTQVVSMGADGVTPVTGFVGGPLASRNGNVVAFTSLEWTGVLTPRSIVHDIAARTSWTLEEYGYVSAVSDDGHAVVYWKKLDVHSGSSRWNLYRQVKGGAAQKLTSCDSQTDGDCPTSTGEGILSGDGNRVTWSTYDATAQKHRTWLYDAAAGGTTEIFPGTDIGDPIISGDGQVVALRFTAHPSQASCLMVARIGGATPGAGNCLVPEDVNGYGKALFLSQKGTALAYEYTDDDSVRSLRSYRGGVTHLAGGAPGQSWPVTAFITDDDQRLIYTLGYDGGTATADTVVAHEVPGVWWDFTTGGMPGGAPAPAAAPAGRSPARDLRVRMPDKPVTLSSARPHPDVSSSRD</sequence>
<comment type="caution">
    <text evidence="6">The sequence shown here is derived from an EMBL/GenBank/DDBJ whole genome shotgun (WGS) entry which is preliminary data.</text>
</comment>
<keyword evidence="7" id="KW-1185">Reference proteome</keyword>
<evidence type="ECO:0000256" key="3">
    <source>
        <dbReference type="SAM" id="MobiDB-lite"/>
    </source>
</evidence>
<feature type="domain" description="Fibronectin type-III" evidence="5">
    <location>
        <begin position="487"/>
        <end position="579"/>
    </location>
</feature>
<keyword evidence="2" id="KW-0119">Carbohydrate metabolism</keyword>
<evidence type="ECO:0000256" key="1">
    <source>
        <dbReference type="ARBA" id="ARBA00023295"/>
    </source>
</evidence>
<dbReference type="Proteomes" id="UP001589647">
    <property type="component" value="Unassembled WGS sequence"/>
</dbReference>
<protein>
    <submittedName>
        <fullName evidence="6">Fibronectin type III domain-containing protein</fullName>
    </submittedName>
</protein>
<feature type="compositionally biased region" description="Basic and acidic residues" evidence="3">
    <location>
        <begin position="1802"/>
        <end position="1812"/>
    </location>
</feature>
<feature type="chain" id="PRO_5046948290" evidence="4">
    <location>
        <begin position="24"/>
        <end position="1831"/>
    </location>
</feature>
<evidence type="ECO:0000256" key="2">
    <source>
        <dbReference type="ARBA" id="ARBA00023326"/>
    </source>
</evidence>
<feature type="domain" description="Fibronectin type-III" evidence="5">
    <location>
        <begin position="767"/>
        <end position="854"/>
    </location>
</feature>
<feature type="region of interest" description="Disordered" evidence="3">
    <location>
        <begin position="475"/>
        <end position="503"/>
    </location>
</feature>
<accession>A0ABV5ISA9</accession>
<name>A0ABV5ISA9_9ACTN</name>
<dbReference type="InterPro" id="IPR036116">
    <property type="entry name" value="FN3_sf"/>
</dbReference>
<dbReference type="PANTHER" id="PTHR46957">
    <property type="entry name" value="CYTOKINE RECEPTOR"/>
    <property type="match status" value="1"/>
</dbReference>
<feature type="domain" description="Fibronectin type-III" evidence="5">
    <location>
        <begin position="1308"/>
        <end position="1406"/>
    </location>
</feature>
<dbReference type="SUPFAM" id="SSF82171">
    <property type="entry name" value="DPP6 N-terminal domain-like"/>
    <property type="match status" value="1"/>
</dbReference>
<feature type="region of interest" description="Disordered" evidence="3">
    <location>
        <begin position="1789"/>
        <end position="1831"/>
    </location>
</feature>
<feature type="signal peptide" evidence="4">
    <location>
        <begin position="1"/>
        <end position="23"/>
    </location>
</feature>
<dbReference type="InterPro" id="IPR003961">
    <property type="entry name" value="FN3_dom"/>
</dbReference>
<feature type="domain" description="Fibronectin type-III" evidence="5">
    <location>
        <begin position="581"/>
        <end position="670"/>
    </location>
</feature>
<dbReference type="InterPro" id="IPR050713">
    <property type="entry name" value="RTP_Phos/Ushers"/>
</dbReference>
<dbReference type="RefSeq" id="WP_189653691.1">
    <property type="nucleotide sequence ID" value="NZ_BMRC01000046.1"/>
</dbReference>
<dbReference type="InterPro" id="IPR013783">
    <property type="entry name" value="Ig-like_fold"/>
</dbReference>
<dbReference type="Gene3D" id="2.60.40.10">
    <property type="entry name" value="Immunoglobulins"/>
    <property type="match status" value="6"/>
</dbReference>
<feature type="domain" description="Fibronectin type-III" evidence="5">
    <location>
        <begin position="672"/>
        <end position="765"/>
    </location>
</feature>
<organism evidence="6 7">
    <name type="scientific">Nonomuraea spiralis</name>
    <dbReference type="NCBI Taxonomy" id="46182"/>
    <lineage>
        <taxon>Bacteria</taxon>
        <taxon>Bacillati</taxon>
        <taxon>Actinomycetota</taxon>
        <taxon>Actinomycetes</taxon>
        <taxon>Streptosporangiales</taxon>
        <taxon>Streptosporangiaceae</taxon>
        <taxon>Nonomuraea</taxon>
    </lineage>
</organism>
<gene>
    <name evidence="6" type="ORF">ACFFV7_40015</name>
</gene>
<evidence type="ECO:0000313" key="6">
    <source>
        <dbReference type="EMBL" id="MFB9207429.1"/>
    </source>
</evidence>
<keyword evidence="1" id="KW-0378">Hydrolase</keyword>
<dbReference type="CDD" id="cd00063">
    <property type="entry name" value="FN3"/>
    <property type="match status" value="6"/>
</dbReference>
<keyword evidence="4" id="KW-0732">Signal</keyword>
<proteinExistence type="predicted"/>
<keyword evidence="1" id="KW-0326">Glycosidase</keyword>
<dbReference type="EMBL" id="JBHMEI010000053">
    <property type="protein sequence ID" value="MFB9207429.1"/>
    <property type="molecule type" value="Genomic_DNA"/>
</dbReference>
<dbReference type="SMART" id="SM00060">
    <property type="entry name" value="FN3"/>
    <property type="match status" value="6"/>
</dbReference>
<dbReference type="SUPFAM" id="SSF49265">
    <property type="entry name" value="Fibronectin type III"/>
    <property type="match status" value="4"/>
</dbReference>
<feature type="compositionally biased region" description="Basic and acidic residues" evidence="3">
    <location>
        <begin position="1822"/>
        <end position="1831"/>
    </location>
</feature>
<evidence type="ECO:0000259" key="5">
    <source>
        <dbReference type="PROSITE" id="PS50853"/>
    </source>
</evidence>
<reference evidence="6 7" key="1">
    <citation type="submission" date="2024-09" db="EMBL/GenBank/DDBJ databases">
        <authorList>
            <person name="Sun Q."/>
            <person name="Mori K."/>
        </authorList>
    </citation>
    <scope>NUCLEOTIDE SEQUENCE [LARGE SCALE GENOMIC DNA]</scope>
    <source>
        <strain evidence="6 7">CCM 3426</strain>
    </source>
</reference>
<feature type="region of interest" description="Disordered" evidence="3">
    <location>
        <begin position="1416"/>
        <end position="1440"/>
    </location>
</feature>
<dbReference type="PROSITE" id="PS50853">
    <property type="entry name" value="FN3"/>
    <property type="match status" value="6"/>
</dbReference>
<feature type="compositionally biased region" description="Low complexity" evidence="3">
    <location>
        <begin position="1789"/>
        <end position="1801"/>
    </location>
</feature>
<dbReference type="Pfam" id="PF00041">
    <property type="entry name" value="fn3"/>
    <property type="match status" value="6"/>
</dbReference>